<proteinExistence type="predicted"/>
<feature type="region of interest" description="Disordered" evidence="1">
    <location>
        <begin position="1"/>
        <end position="22"/>
    </location>
</feature>
<keyword evidence="4" id="KW-1185">Reference proteome</keyword>
<evidence type="ECO:0000259" key="2">
    <source>
        <dbReference type="PROSITE" id="PS51140"/>
    </source>
</evidence>
<protein>
    <submittedName>
        <fullName evidence="3">9155_t:CDS:1</fullName>
    </submittedName>
</protein>
<dbReference type="GO" id="GO:0043130">
    <property type="term" value="F:ubiquitin binding"/>
    <property type="evidence" value="ECO:0007669"/>
    <property type="project" value="InterPro"/>
</dbReference>
<accession>A0A9N9HLL7</accession>
<organism evidence="3 4">
    <name type="scientific">Funneliformis mosseae</name>
    <name type="common">Endomycorrhizal fungus</name>
    <name type="synonym">Glomus mosseae</name>
    <dbReference type="NCBI Taxonomy" id="27381"/>
    <lineage>
        <taxon>Eukaryota</taxon>
        <taxon>Fungi</taxon>
        <taxon>Fungi incertae sedis</taxon>
        <taxon>Mucoromycota</taxon>
        <taxon>Glomeromycotina</taxon>
        <taxon>Glomeromycetes</taxon>
        <taxon>Glomerales</taxon>
        <taxon>Glomeraceae</taxon>
        <taxon>Funneliformis</taxon>
    </lineage>
</organism>
<feature type="compositionally biased region" description="Polar residues" evidence="1">
    <location>
        <begin position="1"/>
        <end position="19"/>
    </location>
</feature>
<feature type="domain" description="CUE" evidence="2">
    <location>
        <begin position="23"/>
        <end position="66"/>
    </location>
</feature>
<evidence type="ECO:0000313" key="4">
    <source>
        <dbReference type="Proteomes" id="UP000789375"/>
    </source>
</evidence>
<dbReference type="CDD" id="cd14279">
    <property type="entry name" value="CUE"/>
    <property type="match status" value="1"/>
</dbReference>
<dbReference type="PROSITE" id="PS51140">
    <property type="entry name" value="CUE"/>
    <property type="match status" value="1"/>
</dbReference>
<feature type="non-terminal residue" evidence="3">
    <location>
        <position position="1"/>
    </location>
</feature>
<dbReference type="PANTHER" id="PTHR47839">
    <property type="entry name" value="DOMAIN PROTEIN, PUTATIVE (AFU_ORTHOLOGUE AFUA_6G04830)-RELATED"/>
    <property type="match status" value="1"/>
</dbReference>
<reference evidence="3" key="1">
    <citation type="submission" date="2021-06" db="EMBL/GenBank/DDBJ databases">
        <authorList>
            <person name="Kallberg Y."/>
            <person name="Tangrot J."/>
            <person name="Rosling A."/>
        </authorList>
    </citation>
    <scope>NUCLEOTIDE SEQUENCE</scope>
    <source>
        <strain evidence="3">87-6 pot B 2015</strain>
    </source>
</reference>
<sequence length="210" mass="22964">MSDQGNEASPIKNNPSSSVLPPKLENCVAQLQEAYPDCDPDYIRKCLLQEKENHLDNVANILADGDYPQIDSKSRQVVSTGANNDDDYGVRKLGWNLFNKVTKSISDYTNNSNNSTTKPLPSSSKPIESSTNMEPVTVTPKTTRDLRNVLQDAIKTCRSNSGSVIDSQASVKIVSESQTSYCDVIPGHSLHFVGNLKGIELYVPKGQSET</sequence>
<evidence type="ECO:0000256" key="1">
    <source>
        <dbReference type="SAM" id="MobiDB-lite"/>
    </source>
</evidence>
<name>A0A9N9HLL7_FUNMO</name>
<dbReference type="PANTHER" id="PTHR47839:SF1">
    <property type="entry name" value="DOMAIN PROTEIN, PUTATIVE (AFU_ORTHOLOGUE AFUA_6G04830)-RELATED"/>
    <property type="match status" value="1"/>
</dbReference>
<dbReference type="InterPro" id="IPR003892">
    <property type="entry name" value="CUE"/>
</dbReference>
<gene>
    <name evidence="3" type="ORF">FMOSSE_LOCUS13588</name>
</gene>
<dbReference type="AlphaFoldDB" id="A0A9N9HLL7"/>
<feature type="region of interest" description="Disordered" evidence="1">
    <location>
        <begin position="107"/>
        <end position="139"/>
    </location>
</feature>
<dbReference type="Proteomes" id="UP000789375">
    <property type="component" value="Unassembled WGS sequence"/>
</dbReference>
<dbReference type="EMBL" id="CAJVPP010008320">
    <property type="protein sequence ID" value="CAG8696093.1"/>
    <property type="molecule type" value="Genomic_DNA"/>
</dbReference>
<comment type="caution">
    <text evidence="3">The sequence shown here is derived from an EMBL/GenBank/DDBJ whole genome shotgun (WGS) entry which is preliminary data.</text>
</comment>
<feature type="compositionally biased region" description="Low complexity" evidence="1">
    <location>
        <begin position="109"/>
        <end position="126"/>
    </location>
</feature>
<evidence type="ECO:0000313" key="3">
    <source>
        <dbReference type="EMBL" id="CAG8696093.1"/>
    </source>
</evidence>